<gene>
    <name evidence="5" type="ORF">ACFOJ9_02310</name>
</gene>
<evidence type="ECO:0000256" key="3">
    <source>
        <dbReference type="ARBA" id="ARBA00022898"/>
    </source>
</evidence>
<evidence type="ECO:0000313" key="5">
    <source>
        <dbReference type="EMBL" id="MFC3320668.1"/>
    </source>
</evidence>
<sequence>MKENEVLTNTQPQHGMFQDAFFQQDGSEPVPMMVRAEGIWMYDDKGNAYIDGSSGPIASNIGHGNRRVADAMYQQAITLDYAYPRVARHAPNAALTEPLCRLAGKPFERVGLASGGSEAMDLALKFLRQYAVAKGTPNRRFLVSNMPSYHGASIGALMISGDESFAPFLAGFSVNGAKVPAPMTYRIPSGSTPESIAEESVAALEKTFFELGPENVLAFVVEPVGGVATGCLALPARYFKRVRELCDRYGIFLVFDEILCGAGRTGKFLASHHLDFTPDVVMMAKGICAGYSPLGAILLPAAPVDELAQLTGFNFSHTYGANPISCAAALAVLDEYENHDLIGNAAQSGAYLGNSLRTRLASSNPVGEVRGIGLLYAVELVVDRGSKQQFPHSCNVTEVARTEALKEGLIIYSRRTSGGKFGDWFIVAPPLIVASTDCDEIVDRLQRALAGVWKRYQKTLASA</sequence>
<keyword evidence="6" id="KW-1185">Reference proteome</keyword>
<evidence type="ECO:0000256" key="1">
    <source>
        <dbReference type="ARBA" id="ARBA00001933"/>
    </source>
</evidence>
<organism evidence="5 6">
    <name type="scientific">Mesorhizobium cantuariense</name>
    <dbReference type="NCBI Taxonomy" id="1300275"/>
    <lineage>
        <taxon>Bacteria</taxon>
        <taxon>Pseudomonadati</taxon>
        <taxon>Pseudomonadota</taxon>
        <taxon>Alphaproteobacteria</taxon>
        <taxon>Hyphomicrobiales</taxon>
        <taxon>Phyllobacteriaceae</taxon>
        <taxon>Mesorhizobium</taxon>
    </lineage>
</organism>
<dbReference type="RefSeq" id="WP_378976788.1">
    <property type="nucleotide sequence ID" value="NZ_JBHRVD010000001.1"/>
</dbReference>
<dbReference type="Gene3D" id="3.40.640.10">
    <property type="entry name" value="Type I PLP-dependent aspartate aminotransferase-like (Major domain)"/>
    <property type="match status" value="1"/>
</dbReference>
<dbReference type="GO" id="GO:0008483">
    <property type="term" value="F:transaminase activity"/>
    <property type="evidence" value="ECO:0007669"/>
    <property type="project" value="UniProtKB-KW"/>
</dbReference>
<dbReference type="InterPro" id="IPR015421">
    <property type="entry name" value="PyrdxlP-dep_Trfase_major"/>
</dbReference>
<dbReference type="PROSITE" id="PS00600">
    <property type="entry name" value="AA_TRANSFER_CLASS_3"/>
    <property type="match status" value="1"/>
</dbReference>
<dbReference type="PANTHER" id="PTHR43094:SF1">
    <property type="entry name" value="AMINOTRANSFERASE CLASS-III"/>
    <property type="match status" value="1"/>
</dbReference>
<proteinExistence type="inferred from homology"/>
<dbReference type="InterPro" id="IPR015422">
    <property type="entry name" value="PyrdxlP-dep_Trfase_small"/>
</dbReference>
<reference evidence="6" key="1">
    <citation type="journal article" date="2019" name="Int. J. Syst. Evol. Microbiol.">
        <title>The Global Catalogue of Microorganisms (GCM) 10K type strain sequencing project: providing services to taxonomists for standard genome sequencing and annotation.</title>
        <authorList>
            <consortium name="The Broad Institute Genomics Platform"/>
            <consortium name="The Broad Institute Genome Sequencing Center for Infectious Disease"/>
            <person name="Wu L."/>
            <person name="Ma J."/>
        </authorList>
    </citation>
    <scope>NUCLEOTIDE SEQUENCE [LARGE SCALE GENOMIC DNA]</scope>
    <source>
        <strain evidence="6">ICMP 19515</strain>
    </source>
</reference>
<evidence type="ECO:0000313" key="6">
    <source>
        <dbReference type="Proteomes" id="UP001595648"/>
    </source>
</evidence>
<dbReference type="Proteomes" id="UP001595648">
    <property type="component" value="Unassembled WGS sequence"/>
</dbReference>
<evidence type="ECO:0000256" key="4">
    <source>
        <dbReference type="RuleBase" id="RU003560"/>
    </source>
</evidence>
<keyword evidence="3 4" id="KW-0663">Pyridoxal phosphate</keyword>
<dbReference type="CDD" id="cd00610">
    <property type="entry name" value="OAT_like"/>
    <property type="match status" value="1"/>
</dbReference>
<name>A0ABV7MGM5_9HYPH</name>
<dbReference type="EMBL" id="JBHRVD010000001">
    <property type="protein sequence ID" value="MFC3320668.1"/>
    <property type="molecule type" value="Genomic_DNA"/>
</dbReference>
<comment type="caution">
    <text evidence="5">The sequence shown here is derived from an EMBL/GenBank/DDBJ whole genome shotgun (WGS) entry which is preliminary data.</text>
</comment>
<evidence type="ECO:0000256" key="2">
    <source>
        <dbReference type="ARBA" id="ARBA00008954"/>
    </source>
</evidence>
<dbReference type="InterPro" id="IPR015424">
    <property type="entry name" value="PyrdxlP-dep_Trfase"/>
</dbReference>
<accession>A0ABV7MGM5</accession>
<dbReference type="SUPFAM" id="SSF53383">
    <property type="entry name" value="PLP-dependent transferases"/>
    <property type="match status" value="1"/>
</dbReference>
<keyword evidence="5" id="KW-0032">Aminotransferase</keyword>
<comment type="cofactor">
    <cofactor evidence="1">
        <name>pyridoxal 5'-phosphate</name>
        <dbReference type="ChEBI" id="CHEBI:597326"/>
    </cofactor>
</comment>
<dbReference type="Gene3D" id="3.90.1150.10">
    <property type="entry name" value="Aspartate Aminotransferase, domain 1"/>
    <property type="match status" value="1"/>
</dbReference>
<dbReference type="InterPro" id="IPR049704">
    <property type="entry name" value="Aminotrans_3_PPA_site"/>
</dbReference>
<dbReference type="Pfam" id="PF00202">
    <property type="entry name" value="Aminotran_3"/>
    <property type="match status" value="1"/>
</dbReference>
<protein>
    <submittedName>
        <fullName evidence="5">Aspartate aminotransferase family protein</fullName>
    </submittedName>
</protein>
<dbReference type="PANTHER" id="PTHR43094">
    <property type="entry name" value="AMINOTRANSFERASE"/>
    <property type="match status" value="1"/>
</dbReference>
<comment type="similarity">
    <text evidence="2 4">Belongs to the class-III pyridoxal-phosphate-dependent aminotransferase family.</text>
</comment>
<keyword evidence="5" id="KW-0808">Transferase</keyword>
<dbReference type="InterPro" id="IPR005814">
    <property type="entry name" value="Aminotrans_3"/>
</dbReference>